<dbReference type="EC" id="2.7.1.130" evidence="3 13"/>
<dbReference type="HAMAP" id="MF_00409">
    <property type="entry name" value="LpxK"/>
    <property type="match status" value="1"/>
</dbReference>
<keyword evidence="7 13" id="KW-0808">Transferase</keyword>
<sequence>MKFLRYLLFPFSVLYGCIMSIRNFLYRVNVFQSRSYPIPIICVGNLNTGGTGKSPMIELLIKTLQNKHRIATLSRGYKRTTDGFLEVHPHHLSSEVGDEPLQFKINFPEITVAVDANRQRGISELLKNHPELDLILLDDAFQHRKVKPSLSILLTTFNDLYTRDFVLPTGNLREFQTGASRADLIIVTKCPHNLAAEQQIRIQKQLKPRTYQNLLFSTILYSEFVTNEIEYEKLADFDNFTLVTGIANPKPLVTHLKSMNKEFEHIQFADHHEFSETDVKMLQRESVLLTTQKDYVRLKSKLKSSKLFYIPIETQILNQTGFLEKYLEGTLF</sequence>
<comment type="pathway">
    <text evidence="2 13">Glycolipid biosynthesis; lipid IV(A) biosynthesis; lipid IV(A) from (3R)-3-hydroxytetradecanoyl-[acyl-carrier-protein] and UDP-N-acetyl-alpha-D-glucosamine: step 6/6.</text>
</comment>
<evidence type="ECO:0000256" key="9">
    <source>
        <dbReference type="ARBA" id="ARBA00022777"/>
    </source>
</evidence>
<keyword evidence="5 13" id="KW-0444">Lipid biosynthesis</keyword>
<organism evidence="14 15">
    <name type="scientific">Psychroflexus sediminis</name>
    <dbReference type="NCBI Taxonomy" id="470826"/>
    <lineage>
        <taxon>Bacteria</taxon>
        <taxon>Pseudomonadati</taxon>
        <taxon>Bacteroidota</taxon>
        <taxon>Flavobacteriia</taxon>
        <taxon>Flavobacteriales</taxon>
        <taxon>Flavobacteriaceae</taxon>
        <taxon>Psychroflexus</taxon>
    </lineage>
</organism>
<keyword evidence="10 13" id="KW-0067">ATP-binding</keyword>
<keyword evidence="6 13" id="KW-0441">Lipid A biosynthesis</keyword>
<dbReference type="AlphaFoldDB" id="A0A1G7WRU9"/>
<accession>A0A1G7WRU9</accession>
<protein>
    <recommendedName>
        <fullName evidence="4 13">Tetraacyldisaccharide 4'-kinase</fullName>
        <ecNumber evidence="3 13">2.7.1.130</ecNumber>
    </recommendedName>
    <alternativeName>
        <fullName evidence="12 13">Lipid A 4'-kinase</fullName>
    </alternativeName>
</protein>
<dbReference type="GO" id="GO:0005524">
    <property type="term" value="F:ATP binding"/>
    <property type="evidence" value="ECO:0007669"/>
    <property type="project" value="UniProtKB-UniRule"/>
</dbReference>
<keyword evidence="15" id="KW-1185">Reference proteome</keyword>
<dbReference type="PROSITE" id="PS51257">
    <property type="entry name" value="PROKAR_LIPOPROTEIN"/>
    <property type="match status" value="1"/>
</dbReference>
<evidence type="ECO:0000256" key="1">
    <source>
        <dbReference type="ARBA" id="ARBA00002274"/>
    </source>
</evidence>
<evidence type="ECO:0000256" key="6">
    <source>
        <dbReference type="ARBA" id="ARBA00022556"/>
    </source>
</evidence>
<dbReference type="PANTHER" id="PTHR42724">
    <property type="entry name" value="TETRAACYLDISACCHARIDE 4'-KINASE"/>
    <property type="match status" value="1"/>
</dbReference>
<evidence type="ECO:0000256" key="4">
    <source>
        <dbReference type="ARBA" id="ARBA00016436"/>
    </source>
</evidence>
<comment type="catalytic activity">
    <reaction evidence="13">
        <text>a lipid A disaccharide + ATP = a lipid IVA + ADP + H(+)</text>
        <dbReference type="Rhea" id="RHEA:67840"/>
        <dbReference type="ChEBI" id="CHEBI:15378"/>
        <dbReference type="ChEBI" id="CHEBI:30616"/>
        <dbReference type="ChEBI" id="CHEBI:176343"/>
        <dbReference type="ChEBI" id="CHEBI:176425"/>
        <dbReference type="ChEBI" id="CHEBI:456216"/>
        <dbReference type="EC" id="2.7.1.130"/>
    </reaction>
</comment>
<dbReference type="GO" id="GO:0009029">
    <property type="term" value="F:lipid-A 4'-kinase activity"/>
    <property type="evidence" value="ECO:0007669"/>
    <property type="project" value="UniProtKB-UniRule"/>
</dbReference>
<evidence type="ECO:0000313" key="15">
    <source>
        <dbReference type="Proteomes" id="UP000199296"/>
    </source>
</evidence>
<evidence type="ECO:0000256" key="8">
    <source>
        <dbReference type="ARBA" id="ARBA00022741"/>
    </source>
</evidence>
<comment type="function">
    <text evidence="1 13">Transfers the gamma-phosphate of ATP to the 4'-position of a tetraacyldisaccharide 1-phosphate intermediate (termed DS-1-P) to form tetraacyldisaccharide 1,4'-bis-phosphate (lipid IVA).</text>
</comment>
<evidence type="ECO:0000256" key="12">
    <source>
        <dbReference type="ARBA" id="ARBA00029757"/>
    </source>
</evidence>
<keyword evidence="9 13" id="KW-0418">Kinase</keyword>
<keyword evidence="8 13" id="KW-0547">Nucleotide-binding</keyword>
<dbReference type="GO" id="GO:0009244">
    <property type="term" value="P:lipopolysaccharide core region biosynthetic process"/>
    <property type="evidence" value="ECO:0007669"/>
    <property type="project" value="TreeGrafter"/>
</dbReference>
<dbReference type="OrthoDB" id="9766423at2"/>
<evidence type="ECO:0000256" key="3">
    <source>
        <dbReference type="ARBA" id="ARBA00012071"/>
    </source>
</evidence>
<evidence type="ECO:0000256" key="10">
    <source>
        <dbReference type="ARBA" id="ARBA00022840"/>
    </source>
</evidence>
<comment type="similarity">
    <text evidence="13">Belongs to the LpxK family.</text>
</comment>
<dbReference type="InterPro" id="IPR027417">
    <property type="entry name" value="P-loop_NTPase"/>
</dbReference>
<dbReference type="Pfam" id="PF02606">
    <property type="entry name" value="LpxK"/>
    <property type="match status" value="1"/>
</dbReference>
<reference evidence="14 15" key="1">
    <citation type="submission" date="2016-10" db="EMBL/GenBank/DDBJ databases">
        <authorList>
            <person name="de Groot N.N."/>
        </authorList>
    </citation>
    <scope>NUCLEOTIDE SEQUENCE [LARGE SCALE GENOMIC DNA]</scope>
    <source>
        <strain evidence="14 15">DSM 19803</strain>
    </source>
</reference>
<proteinExistence type="inferred from homology"/>
<dbReference type="InterPro" id="IPR003758">
    <property type="entry name" value="LpxK"/>
</dbReference>
<dbReference type="RefSeq" id="WP_093367825.1">
    <property type="nucleotide sequence ID" value="NZ_FNCW01000006.1"/>
</dbReference>
<dbReference type="Proteomes" id="UP000199296">
    <property type="component" value="Unassembled WGS sequence"/>
</dbReference>
<evidence type="ECO:0000256" key="2">
    <source>
        <dbReference type="ARBA" id="ARBA00004870"/>
    </source>
</evidence>
<dbReference type="GO" id="GO:0005886">
    <property type="term" value="C:plasma membrane"/>
    <property type="evidence" value="ECO:0007669"/>
    <property type="project" value="TreeGrafter"/>
</dbReference>
<evidence type="ECO:0000256" key="7">
    <source>
        <dbReference type="ARBA" id="ARBA00022679"/>
    </source>
</evidence>
<gene>
    <name evidence="13" type="primary">lpxK</name>
    <name evidence="14" type="ORF">SAMN04488027_10687</name>
</gene>
<dbReference type="NCBIfam" id="TIGR00682">
    <property type="entry name" value="lpxK"/>
    <property type="match status" value="1"/>
</dbReference>
<evidence type="ECO:0000313" key="14">
    <source>
        <dbReference type="EMBL" id="SDG74618.1"/>
    </source>
</evidence>
<dbReference type="EMBL" id="FNCW01000006">
    <property type="protein sequence ID" value="SDG74618.1"/>
    <property type="molecule type" value="Genomic_DNA"/>
</dbReference>
<evidence type="ECO:0000256" key="13">
    <source>
        <dbReference type="HAMAP-Rule" id="MF_00409"/>
    </source>
</evidence>
<dbReference type="STRING" id="470826.SAMN04488027_10687"/>
<dbReference type="PANTHER" id="PTHR42724:SF1">
    <property type="entry name" value="TETRAACYLDISACCHARIDE 4'-KINASE, MITOCHONDRIAL-RELATED"/>
    <property type="match status" value="1"/>
</dbReference>
<dbReference type="UniPathway" id="UPA00359">
    <property type="reaction ID" value="UER00482"/>
</dbReference>
<dbReference type="SUPFAM" id="SSF52540">
    <property type="entry name" value="P-loop containing nucleoside triphosphate hydrolases"/>
    <property type="match status" value="1"/>
</dbReference>
<name>A0A1G7WRU9_9FLAO</name>
<evidence type="ECO:0000256" key="11">
    <source>
        <dbReference type="ARBA" id="ARBA00023098"/>
    </source>
</evidence>
<comment type="caution">
    <text evidence="13">Lacks conserved residue(s) required for the propagation of feature annotation.</text>
</comment>
<evidence type="ECO:0000256" key="5">
    <source>
        <dbReference type="ARBA" id="ARBA00022516"/>
    </source>
</evidence>
<keyword evidence="11 13" id="KW-0443">Lipid metabolism</keyword>
<dbReference type="GO" id="GO:0009245">
    <property type="term" value="P:lipid A biosynthetic process"/>
    <property type="evidence" value="ECO:0007669"/>
    <property type="project" value="UniProtKB-UniRule"/>
</dbReference>